<proteinExistence type="predicted"/>
<gene>
    <name evidence="1" type="ORF">OCBIM_22018137mg</name>
</gene>
<name>A0A0L8HBM3_OCTBM</name>
<dbReference type="PANTHER" id="PTHR45913">
    <property type="entry name" value="EPM2A-INTERACTING PROTEIN 1"/>
    <property type="match status" value="1"/>
</dbReference>
<evidence type="ECO:0000313" key="1">
    <source>
        <dbReference type="EMBL" id="KOF86666.1"/>
    </source>
</evidence>
<accession>A0A0L8HBM3</accession>
<organism evidence="1">
    <name type="scientific">Octopus bimaculoides</name>
    <name type="common">California two-spotted octopus</name>
    <dbReference type="NCBI Taxonomy" id="37653"/>
    <lineage>
        <taxon>Eukaryota</taxon>
        <taxon>Metazoa</taxon>
        <taxon>Spiralia</taxon>
        <taxon>Lophotrochozoa</taxon>
        <taxon>Mollusca</taxon>
        <taxon>Cephalopoda</taxon>
        <taxon>Coleoidea</taxon>
        <taxon>Octopodiformes</taxon>
        <taxon>Octopoda</taxon>
        <taxon>Incirrata</taxon>
        <taxon>Octopodidae</taxon>
        <taxon>Octopus</taxon>
    </lineage>
</organism>
<dbReference type="PANTHER" id="PTHR45913:SF19">
    <property type="entry name" value="LOW QUALITY PROTEIN: ZINC FINGER BED DOMAIN-CONTAINING PROTEIN 5-LIKE"/>
    <property type="match status" value="1"/>
</dbReference>
<protein>
    <submittedName>
        <fullName evidence="1">Uncharacterized protein</fullName>
    </submittedName>
</protein>
<sequence>IFEKLSNLNKKLPRANRTFVDPKIKILGFTTVLELCLRNISTRNFSQFYWLIQCLRKQSLVSNVIVDHLKMLIEDFNDKFGDLKKMNSPWLTQPLLVDITEVSVQFQEKLSEL</sequence>
<dbReference type="AlphaFoldDB" id="A0A0L8HBM3"/>
<reference evidence="1" key="1">
    <citation type="submission" date="2015-07" db="EMBL/GenBank/DDBJ databases">
        <title>MeaNS - Measles Nucleotide Surveillance Program.</title>
        <authorList>
            <person name="Tran T."/>
            <person name="Druce J."/>
        </authorList>
    </citation>
    <scope>NUCLEOTIDE SEQUENCE</scope>
    <source>
        <strain evidence="1">UCB-OBI-ISO-001</strain>
        <tissue evidence="1">Gonad</tissue>
    </source>
</reference>
<feature type="non-terminal residue" evidence="1">
    <location>
        <position position="1"/>
    </location>
</feature>
<dbReference type="EMBL" id="KQ418576">
    <property type="protein sequence ID" value="KOF86666.1"/>
    <property type="molecule type" value="Genomic_DNA"/>
</dbReference>